<dbReference type="InterPro" id="IPR018356">
    <property type="entry name" value="Tscrpt_reg_HTH_DeoR_CS"/>
</dbReference>
<dbReference type="KEGG" id="rter:IDM49_00770"/>
<accession>A0A7H2BDY3</accession>
<dbReference type="PROSITE" id="PS00894">
    <property type="entry name" value="HTH_DEOR_1"/>
    <property type="match status" value="1"/>
</dbReference>
<dbReference type="SUPFAM" id="SSF46785">
    <property type="entry name" value="Winged helix' DNA-binding domain"/>
    <property type="match status" value="1"/>
</dbReference>
<sequence>MLAQQRHNAIMAQVHAKGTVQVQDLAESLDVSTMTIRRDLAELDELGVLTRVHGGATLVTSAHEPQFAEKMAINADAKTAIARAALGLVHSSQSIGIAGGSTCTKIAQEITAQPELTDITVVTNSLQVLNIFHSDLKPGVKTLLTGGERTPSDAFVGPIADAALSTLSTDILFMGAHGIGEKGLFTPNLHEGHTNQVFMKSAREVVAVFDATKWSVTGLMRFAQWRDVDTVITSNTITDEQHRVLADNVNKVVVA</sequence>
<dbReference type="PROSITE" id="PS51000">
    <property type="entry name" value="HTH_DEOR_2"/>
    <property type="match status" value="1"/>
</dbReference>
<dbReference type="GeneID" id="96622754"/>
<dbReference type="SUPFAM" id="SSF100950">
    <property type="entry name" value="NagB/RpiA/CoA transferase-like"/>
    <property type="match status" value="1"/>
</dbReference>
<dbReference type="InterPro" id="IPR001034">
    <property type="entry name" value="DeoR_HTH"/>
</dbReference>
<protein>
    <submittedName>
        <fullName evidence="5">DeoR/GlpR transcriptional regulator</fullName>
    </submittedName>
</protein>
<dbReference type="Proteomes" id="UP000516404">
    <property type="component" value="Chromosome"/>
</dbReference>
<proteinExistence type="predicted"/>
<keyword evidence="1" id="KW-0805">Transcription regulation</keyword>
<dbReference type="InterPro" id="IPR014036">
    <property type="entry name" value="DeoR-like_C"/>
</dbReference>
<organism evidence="5 6">
    <name type="scientific">Rothia terrae</name>
    <dbReference type="NCBI Taxonomy" id="396015"/>
    <lineage>
        <taxon>Bacteria</taxon>
        <taxon>Bacillati</taxon>
        <taxon>Actinomycetota</taxon>
        <taxon>Actinomycetes</taxon>
        <taxon>Micrococcales</taxon>
        <taxon>Micrococcaceae</taxon>
        <taxon>Rothia</taxon>
    </lineage>
</organism>
<evidence type="ECO:0000313" key="5">
    <source>
        <dbReference type="EMBL" id="QNV37879.1"/>
    </source>
</evidence>
<dbReference type="RefSeq" id="WP_190724681.1">
    <property type="nucleotide sequence ID" value="NZ_CP061539.1"/>
</dbReference>
<dbReference type="SMART" id="SM00420">
    <property type="entry name" value="HTH_DEOR"/>
    <property type="match status" value="1"/>
</dbReference>
<evidence type="ECO:0000259" key="4">
    <source>
        <dbReference type="PROSITE" id="PS51000"/>
    </source>
</evidence>
<feature type="domain" description="HTH deoR-type" evidence="4">
    <location>
        <begin position="3"/>
        <end position="58"/>
    </location>
</feature>
<dbReference type="GO" id="GO:0003700">
    <property type="term" value="F:DNA-binding transcription factor activity"/>
    <property type="evidence" value="ECO:0007669"/>
    <property type="project" value="InterPro"/>
</dbReference>
<dbReference type="PANTHER" id="PTHR30363">
    <property type="entry name" value="HTH-TYPE TRANSCRIPTIONAL REGULATOR SRLR-RELATED"/>
    <property type="match status" value="1"/>
</dbReference>
<dbReference type="Gene3D" id="3.40.50.1360">
    <property type="match status" value="1"/>
</dbReference>
<dbReference type="InterPro" id="IPR037171">
    <property type="entry name" value="NagB/RpiA_transferase-like"/>
</dbReference>
<dbReference type="AlphaFoldDB" id="A0A7H2BDY3"/>
<keyword evidence="6" id="KW-1185">Reference proteome</keyword>
<dbReference type="GO" id="GO:0003677">
    <property type="term" value="F:DNA binding"/>
    <property type="evidence" value="ECO:0007669"/>
    <property type="project" value="UniProtKB-KW"/>
</dbReference>
<dbReference type="Pfam" id="PF08220">
    <property type="entry name" value="HTH_DeoR"/>
    <property type="match status" value="1"/>
</dbReference>
<dbReference type="Pfam" id="PF00455">
    <property type="entry name" value="DeoRC"/>
    <property type="match status" value="1"/>
</dbReference>
<evidence type="ECO:0000313" key="6">
    <source>
        <dbReference type="Proteomes" id="UP000516404"/>
    </source>
</evidence>
<dbReference type="SMART" id="SM01134">
    <property type="entry name" value="DeoRC"/>
    <property type="match status" value="1"/>
</dbReference>
<evidence type="ECO:0000256" key="2">
    <source>
        <dbReference type="ARBA" id="ARBA00023125"/>
    </source>
</evidence>
<dbReference type="PRINTS" id="PR00037">
    <property type="entry name" value="HTHLACR"/>
</dbReference>
<dbReference type="EMBL" id="CP061539">
    <property type="protein sequence ID" value="QNV37879.1"/>
    <property type="molecule type" value="Genomic_DNA"/>
</dbReference>
<dbReference type="PANTHER" id="PTHR30363:SF44">
    <property type="entry name" value="AGA OPERON TRANSCRIPTIONAL REPRESSOR-RELATED"/>
    <property type="match status" value="1"/>
</dbReference>
<gene>
    <name evidence="5" type="ORF">IDM49_00770</name>
</gene>
<evidence type="ECO:0000256" key="3">
    <source>
        <dbReference type="ARBA" id="ARBA00023163"/>
    </source>
</evidence>
<dbReference type="InterPro" id="IPR050313">
    <property type="entry name" value="Carb_Metab_HTH_regulators"/>
</dbReference>
<dbReference type="InterPro" id="IPR036390">
    <property type="entry name" value="WH_DNA-bd_sf"/>
</dbReference>
<name>A0A7H2BDY3_9MICC</name>
<evidence type="ECO:0000256" key="1">
    <source>
        <dbReference type="ARBA" id="ARBA00023015"/>
    </source>
</evidence>
<keyword evidence="2" id="KW-0238">DNA-binding</keyword>
<dbReference type="InterPro" id="IPR036388">
    <property type="entry name" value="WH-like_DNA-bd_sf"/>
</dbReference>
<reference evidence="5 6" key="1">
    <citation type="submission" date="2020-09" db="EMBL/GenBank/DDBJ databases">
        <title>Investigation of environmental microbes.</title>
        <authorList>
            <person name="Ou Y."/>
            <person name="Kang Q."/>
        </authorList>
    </citation>
    <scope>NUCLEOTIDE SEQUENCE [LARGE SCALE GENOMIC DNA]</scope>
    <source>
        <strain evidence="5 6">KJZ-14</strain>
    </source>
</reference>
<dbReference type="Gene3D" id="1.10.10.10">
    <property type="entry name" value="Winged helix-like DNA-binding domain superfamily/Winged helix DNA-binding domain"/>
    <property type="match status" value="1"/>
</dbReference>
<keyword evidence="3" id="KW-0804">Transcription</keyword>